<gene>
    <name evidence="11" type="ORF">DdX_03983</name>
</gene>
<evidence type="ECO:0000259" key="9">
    <source>
        <dbReference type="PROSITE" id="PS51192"/>
    </source>
</evidence>
<keyword evidence="12" id="KW-1185">Reference proteome</keyword>
<dbReference type="InterPro" id="IPR014001">
    <property type="entry name" value="Helicase_ATP-bd"/>
</dbReference>
<keyword evidence="4 7" id="KW-0347">Helicase</keyword>
<evidence type="ECO:0000313" key="11">
    <source>
        <dbReference type="EMBL" id="KAI1723807.1"/>
    </source>
</evidence>
<evidence type="ECO:0000256" key="8">
    <source>
        <dbReference type="SAM" id="MobiDB-lite"/>
    </source>
</evidence>
<dbReference type="PROSITE" id="PS51192">
    <property type="entry name" value="HELICASE_ATP_BIND_1"/>
    <property type="match status" value="1"/>
</dbReference>
<dbReference type="FunFam" id="3.40.50.300:FF:000079">
    <property type="entry name" value="probable ATP-dependent RNA helicase DDX17"/>
    <property type="match status" value="1"/>
</dbReference>
<dbReference type="InterPro" id="IPR027417">
    <property type="entry name" value="P-loop_NTPase"/>
</dbReference>
<feature type="domain" description="Helicase ATP-binding" evidence="9">
    <location>
        <begin position="193"/>
        <end position="368"/>
    </location>
</feature>
<dbReference type="GO" id="GO:0016787">
    <property type="term" value="F:hydrolase activity"/>
    <property type="evidence" value="ECO:0007669"/>
    <property type="project" value="UniProtKB-KW"/>
</dbReference>
<keyword evidence="2 7" id="KW-0547">Nucleotide-binding</keyword>
<evidence type="ECO:0000313" key="12">
    <source>
        <dbReference type="Proteomes" id="UP001201812"/>
    </source>
</evidence>
<dbReference type="EC" id="3.6.4.13" evidence="1"/>
<evidence type="ECO:0000256" key="4">
    <source>
        <dbReference type="ARBA" id="ARBA00022806"/>
    </source>
</evidence>
<dbReference type="GO" id="GO:0003676">
    <property type="term" value="F:nucleic acid binding"/>
    <property type="evidence" value="ECO:0007669"/>
    <property type="project" value="InterPro"/>
</dbReference>
<dbReference type="SUPFAM" id="SSF52540">
    <property type="entry name" value="P-loop containing nucleoside triphosphate hydrolases"/>
    <property type="match status" value="1"/>
</dbReference>
<dbReference type="GO" id="GO:0005524">
    <property type="term" value="F:ATP binding"/>
    <property type="evidence" value="ECO:0007669"/>
    <property type="project" value="UniProtKB-KW"/>
</dbReference>
<keyword evidence="5 7" id="KW-0067">ATP-binding</keyword>
<name>A0AAD4NBC4_9BILA</name>
<dbReference type="Pfam" id="PF00271">
    <property type="entry name" value="Helicase_C"/>
    <property type="match status" value="1"/>
</dbReference>
<comment type="catalytic activity">
    <reaction evidence="6">
        <text>ATP + H2O = ADP + phosphate + H(+)</text>
        <dbReference type="Rhea" id="RHEA:13065"/>
        <dbReference type="ChEBI" id="CHEBI:15377"/>
        <dbReference type="ChEBI" id="CHEBI:15378"/>
        <dbReference type="ChEBI" id="CHEBI:30616"/>
        <dbReference type="ChEBI" id="CHEBI:43474"/>
        <dbReference type="ChEBI" id="CHEBI:456216"/>
        <dbReference type="EC" id="3.6.4.13"/>
    </reaction>
</comment>
<dbReference type="FunFam" id="3.40.50.300:FF:000008">
    <property type="entry name" value="ATP-dependent RNA helicase RhlB"/>
    <property type="match status" value="1"/>
</dbReference>
<dbReference type="InterPro" id="IPR001650">
    <property type="entry name" value="Helicase_C-like"/>
</dbReference>
<dbReference type="InterPro" id="IPR000629">
    <property type="entry name" value="RNA-helicase_DEAD-box_CS"/>
</dbReference>
<comment type="similarity">
    <text evidence="7">Belongs to the DEAD box helicase family.</text>
</comment>
<dbReference type="AlphaFoldDB" id="A0AAD4NBC4"/>
<evidence type="ECO:0000256" key="3">
    <source>
        <dbReference type="ARBA" id="ARBA00022801"/>
    </source>
</evidence>
<dbReference type="SMART" id="SM00487">
    <property type="entry name" value="DEXDc"/>
    <property type="match status" value="1"/>
</dbReference>
<dbReference type="GO" id="GO:0043186">
    <property type="term" value="C:P granule"/>
    <property type="evidence" value="ECO:0007669"/>
    <property type="project" value="UniProtKB-ARBA"/>
</dbReference>
<proteinExistence type="inferred from homology"/>
<evidence type="ECO:0000256" key="6">
    <source>
        <dbReference type="ARBA" id="ARBA00047984"/>
    </source>
</evidence>
<evidence type="ECO:0000256" key="1">
    <source>
        <dbReference type="ARBA" id="ARBA00012552"/>
    </source>
</evidence>
<protein>
    <recommendedName>
        <fullName evidence="1">RNA helicase</fullName>
        <ecNumber evidence="1">3.6.4.13</ecNumber>
    </recommendedName>
</protein>
<evidence type="ECO:0000259" key="10">
    <source>
        <dbReference type="PROSITE" id="PS51194"/>
    </source>
</evidence>
<evidence type="ECO:0000256" key="7">
    <source>
        <dbReference type="RuleBase" id="RU000492"/>
    </source>
</evidence>
<feature type="domain" description="Helicase C-terminal" evidence="10">
    <location>
        <begin position="396"/>
        <end position="543"/>
    </location>
</feature>
<dbReference type="PROSITE" id="PS00039">
    <property type="entry name" value="DEAD_ATP_HELICASE"/>
    <property type="match status" value="1"/>
</dbReference>
<dbReference type="PROSITE" id="PS51194">
    <property type="entry name" value="HELICASE_CTER"/>
    <property type="match status" value="1"/>
</dbReference>
<dbReference type="Pfam" id="PF00270">
    <property type="entry name" value="DEAD"/>
    <property type="match status" value="1"/>
</dbReference>
<dbReference type="CDD" id="cd18787">
    <property type="entry name" value="SF2_C_DEAD"/>
    <property type="match status" value="1"/>
</dbReference>
<evidence type="ECO:0000256" key="2">
    <source>
        <dbReference type="ARBA" id="ARBA00022741"/>
    </source>
</evidence>
<reference evidence="11" key="1">
    <citation type="submission" date="2022-01" db="EMBL/GenBank/DDBJ databases">
        <title>Genome Sequence Resource for Two Populations of Ditylenchus destructor, the Migratory Endoparasitic Phytonematode.</title>
        <authorList>
            <person name="Zhang H."/>
            <person name="Lin R."/>
            <person name="Xie B."/>
        </authorList>
    </citation>
    <scope>NUCLEOTIDE SEQUENCE</scope>
    <source>
        <strain evidence="11">BazhouSP</strain>
    </source>
</reference>
<dbReference type="InterPro" id="IPR011545">
    <property type="entry name" value="DEAD/DEAH_box_helicase_dom"/>
</dbReference>
<comment type="caution">
    <text evidence="11">The sequence shown here is derived from an EMBL/GenBank/DDBJ whole genome shotgun (WGS) entry which is preliminary data.</text>
</comment>
<evidence type="ECO:0000256" key="5">
    <source>
        <dbReference type="ARBA" id="ARBA00022840"/>
    </source>
</evidence>
<dbReference type="SMART" id="SM00490">
    <property type="entry name" value="HELICc"/>
    <property type="match status" value="1"/>
</dbReference>
<dbReference type="GO" id="GO:0003724">
    <property type="term" value="F:RNA helicase activity"/>
    <property type="evidence" value="ECO:0007669"/>
    <property type="project" value="UniProtKB-EC"/>
</dbReference>
<dbReference type="Gene3D" id="3.40.50.300">
    <property type="entry name" value="P-loop containing nucleotide triphosphate hydrolases"/>
    <property type="match status" value="2"/>
</dbReference>
<dbReference type="EMBL" id="JAKKPZ010000003">
    <property type="protein sequence ID" value="KAI1723807.1"/>
    <property type="molecule type" value="Genomic_DNA"/>
</dbReference>
<feature type="compositionally biased region" description="Gly residues" evidence="8">
    <location>
        <begin position="60"/>
        <end position="82"/>
    </location>
</feature>
<accession>A0AAD4NBC4</accession>
<keyword evidence="3 7" id="KW-0378">Hydrolase</keyword>
<sequence length="558" mass="62086">MMRLALPKIGARVYLNKPLSALTNELSLRSLSTLSYNVKNLQNKSLVSAQKAYFHDEGRGYGGGRGTDYGSGRGSNYGGGRDNYGNRPRGGSYSNSGNMGRRSDGFSDLGSTLPKQTFENLQPIKKNSYQEPESVANRPQSEIDNYFAENRVSLIGNGTVRPIMSFEETTFPDPIKQKLFAYPEPSIIQAVSWPLALSGRDIISIAKTGSGKTLGFILPAIMHIQSQTPRQRGDGPTVLVVAPTRELAMQVESVAREFGSLLGLRTACLYGGAPKPPQGQKLRMGVDICVATPGRLADFLSEGVTNLLRCSYLVLDEADRMLDMGFEPQIRKIISQIRPDRQTLMFSATWPKEVRELARDFQTDAIRLNVGSGELAANPNITQHVMVVNEYEKQKRLQDMIKQFQTEEDYKALIFVKTKRSADALVIQMRQNGIQALSIHGDKSQGEREWALAQLRAGEAKLIICTDVFARGLDVSDIKYVINYDYPNDAEDYVHRIGRTGRGNNTGTSYTFFSHDDYDKAADLIKVLQQTNQDVPDALMQMVPQKRSVAQSQKRYAR</sequence>
<organism evidence="11 12">
    <name type="scientific">Ditylenchus destructor</name>
    <dbReference type="NCBI Taxonomy" id="166010"/>
    <lineage>
        <taxon>Eukaryota</taxon>
        <taxon>Metazoa</taxon>
        <taxon>Ecdysozoa</taxon>
        <taxon>Nematoda</taxon>
        <taxon>Chromadorea</taxon>
        <taxon>Rhabditida</taxon>
        <taxon>Tylenchina</taxon>
        <taxon>Tylenchomorpha</taxon>
        <taxon>Sphaerularioidea</taxon>
        <taxon>Anguinidae</taxon>
        <taxon>Anguininae</taxon>
        <taxon>Ditylenchus</taxon>
    </lineage>
</organism>
<feature type="region of interest" description="Disordered" evidence="8">
    <location>
        <begin position="57"/>
        <end position="112"/>
    </location>
</feature>
<dbReference type="PANTHER" id="PTHR47958">
    <property type="entry name" value="ATP-DEPENDENT RNA HELICASE DBP3"/>
    <property type="match status" value="1"/>
</dbReference>
<dbReference type="Proteomes" id="UP001201812">
    <property type="component" value="Unassembled WGS sequence"/>
</dbReference>